<protein>
    <submittedName>
        <fullName evidence="2">Uncharacterized protein</fullName>
    </submittedName>
</protein>
<accession>A0AAV2E3B8</accession>
<reference evidence="2 3" key="1">
    <citation type="submission" date="2024-04" db="EMBL/GenBank/DDBJ databases">
        <authorList>
            <person name="Fracassetti M."/>
        </authorList>
    </citation>
    <scope>NUCLEOTIDE SEQUENCE [LARGE SCALE GENOMIC DNA]</scope>
</reference>
<organism evidence="2 3">
    <name type="scientific">Linum trigynum</name>
    <dbReference type="NCBI Taxonomy" id="586398"/>
    <lineage>
        <taxon>Eukaryota</taxon>
        <taxon>Viridiplantae</taxon>
        <taxon>Streptophyta</taxon>
        <taxon>Embryophyta</taxon>
        <taxon>Tracheophyta</taxon>
        <taxon>Spermatophyta</taxon>
        <taxon>Magnoliopsida</taxon>
        <taxon>eudicotyledons</taxon>
        <taxon>Gunneridae</taxon>
        <taxon>Pentapetalae</taxon>
        <taxon>rosids</taxon>
        <taxon>fabids</taxon>
        <taxon>Malpighiales</taxon>
        <taxon>Linaceae</taxon>
        <taxon>Linum</taxon>
    </lineage>
</organism>
<sequence>MLRGALSSFLGLSQWLGSWLLRILASLLLRSLANKEDEGLRKSKEIWVKYAQGRRQADWRVARKEPLVAGIGLGNRFPTQNFVIHTKGLNKRKRVQQREDEYPSPSYPLVNRRPAKRCRLSRIRGWRFWLPSSSDLVGDDDPLLSKPIFSINSCTVLNRDSADPIGPESASEGWVARQGTQPVNEIAGVIVRPPPEQSIGQTRVPLENRLPTVGAKSIPDFAGLLREYSYDRFHRIHKEKILTCPTRGGVRVQVEILLVLNSLLREIYWNGVKELYLTPY</sequence>
<evidence type="ECO:0000313" key="2">
    <source>
        <dbReference type="EMBL" id="CAL1380248.1"/>
    </source>
</evidence>
<keyword evidence="3" id="KW-1185">Reference proteome</keyword>
<feature type="signal peptide" evidence="1">
    <location>
        <begin position="1"/>
        <end position="25"/>
    </location>
</feature>
<evidence type="ECO:0000313" key="3">
    <source>
        <dbReference type="Proteomes" id="UP001497516"/>
    </source>
</evidence>
<keyword evidence="1" id="KW-0732">Signal</keyword>
<dbReference type="AlphaFoldDB" id="A0AAV2E3B8"/>
<proteinExistence type="predicted"/>
<dbReference type="Proteomes" id="UP001497516">
    <property type="component" value="Chromosome 4"/>
</dbReference>
<name>A0AAV2E3B8_9ROSI</name>
<dbReference type="EMBL" id="OZ034817">
    <property type="protein sequence ID" value="CAL1380248.1"/>
    <property type="molecule type" value="Genomic_DNA"/>
</dbReference>
<evidence type="ECO:0000256" key="1">
    <source>
        <dbReference type="SAM" id="SignalP"/>
    </source>
</evidence>
<feature type="chain" id="PRO_5043505980" evidence="1">
    <location>
        <begin position="26"/>
        <end position="280"/>
    </location>
</feature>
<gene>
    <name evidence="2" type="ORF">LTRI10_LOCUS21704</name>
</gene>